<reference evidence="2" key="1">
    <citation type="submission" date="2024-06" db="EMBL/GenBank/DDBJ databases">
        <authorList>
            <consortium name="consrtm"/>
            <person name="Uemura M."/>
            <person name="Terahara T."/>
        </authorList>
    </citation>
    <scope>NUCLEOTIDE SEQUENCE</scope>
    <source>
        <strain evidence="2">KM77-8</strain>
    </source>
</reference>
<sequence length="131" mass="13760">MLLEGGDDVLEGVPGERVELVRRDGRRQPSADGARLGSAAPDEFGGARPVQAHPAVGRVQGLGHGVAMGPQVTAEGEGGVPVEPLLGRRADRRAERLVGRQGSPTTWAVARTDRVLNRVLSPPNSRTDVFG</sequence>
<dbReference type="AlphaFoldDB" id="A0AAT9HI80"/>
<evidence type="ECO:0000313" key="2">
    <source>
        <dbReference type="EMBL" id="BFO16877.1"/>
    </source>
</evidence>
<gene>
    <name evidence="2" type="ORF">SHKM778_32650</name>
</gene>
<dbReference type="EMBL" id="AP035768">
    <property type="protein sequence ID" value="BFO16877.1"/>
    <property type="molecule type" value="Genomic_DNA"/>
</dbReference>
<organism evidence="2">
    <name type="scientific">Streptomyces haneummycinicus</name>
    <dbReference type="NCBI Taxonomy" id="3074435"/>
    <lineage>
        <taxon>Bacteria</taxon>
        <taxon>Bacillati</taxon>
        <taxon>Actinomycetota</taxon>
        <taxon>Actinomycetes</taxon>
        <taxon>Kitasatosporales</taxon>
        <taxon>Streptomycetaceae</taxon>
        <taxon>Streptomyces</taxon>
    </lineage>
</organism>
<name>A0AAT9HI80_9ACTN</name>
<proteinExistence type="predicted"/>
<feature type="region of interest" description="Disordered" evidence="1">
    <location>
        <begin position="22"/>
        <end position="49"/>
    </location>
</feature>
<protein>
    <submittedName>
        <fullName evidence="2">Uncharacterized protein</fullName>
    </submittedName>
</protein>
<evidence type="ECO:0000256" key="1">
    <source>
        <dbReference type="SAM" id="MobiDB-lite"/>
    </source>
</evidence>
<accession>A0AAT9HI80</accession>
<reference evidence="2" key="2">
    <citation type="submission" date="2024-07" db="EMBL/GenBank/DDBJ databases">
        <title>Streptomyces haneummycinica sp. nov., a new antibiotic-producing actinobacterium isolated from marine sediment.</title>
        <authorList>
            <person name="Uemura M."/>
            <person name="Hamada M."/>
            <person name="Hirano S."/>
            <person name="Kobayashi K."/>
            <person name="Ohshiro T."/>
            <person name="Kobayashi T."/>
            <person name="Terahara T."/>
        </authorList>
    </citation>
    <scope>NUCLEOTIDE SEQUENCE</scope>
    <source>
        <strain evidence="2">KM77-8</strain>
    </source>
</reference>